<feature type="non-terminal residue" evidence="2">
    <location>
        <position position="1"/>
    </location>
</feature>
<feature type="coiled-coil region" evidence="1">
    <location>
        <begin position="35"/>
        <end position="76"/>
    </location>
</feature>
<reference evidence="2" key="1">
    <citation type="submission" date="2015-11" db="EMBL/GenBank/DDBJ databases">
        <title>De novo transcriptome assembly of four potential Pierce s Disease insect vectors from Arizona vineyards.</title>
        <authorList>
            <person name="Tassone E.E."/>
        </authorList>
    </citation>
    <scope>NUCLEOTIDE SEQUENCE</scope>
</reference>
<evidence type="ECO:0000256" key="1">
    <source>
        <dbReference type="SAM" id="Coils"/>
    </source>
</evidence>
<dbReference type="AlphaFoldDB" id="A0A1B6HMT4"/>
<name>A0A1B6HMT4_9HEMI</name>
<organism evidence="2">
    <name type="scientific">Homalodisca liturata</name>
    <dbReference type="NCBI Taxonomy" id="320908"/>
    <lineage>
        <taxon>Eukaryota</taxon>
        <taxon>Metazoa</taxon>
        <taxon>Ecdysozoa</taxon>
        <taxon>Arthropoda</taxon>
        <taxon>Hexapoda</taxon>
        <taxon>Insecta</taxon>
        <taxon>Pterygota</taxon>
        <taxon>Neoptera</taxon>
        <taxon>Paraneoptera</taxon>
        <taxon>Hemiptera</taxon>
        <taxon>Auchenorrhyncha</taxon>
        <taxon>Membracoidea</taxon>
        <taxon>Cicadellidae</taxon>
        <taxon>Cicadellinae</taxon>
        <taxon>Proconiini</taxon>
        <taxon>Homalodisca</taxon>
    </lineage>
</organism>
<protein>
    <submittedName>
        <fullName evidence="2">Uncharacterized protein</fullName>
    </submittedName>
</protein>
<keyword evidence="1" id="KW-0175">Coiled coil</keyword>
<accession>A0A1B6HMT4</accession>
<dbReference type="EMBL" id="GECU01031698">
    <property type="protein sequence ID" value="JAS76008.1"/>
    <property type="molecule type" value="Transcribed_RNA"/>
</dbReference>
<gene>
    <name evidence="2" type="ORF">g.5758</name>
</gene>
<proteinExistence type="predicted"/>
<evidence type="ECO:0000313" key="2">
    <source>
        <dbReference type="EMBL" id="JAS76008.1"/>
    </source>
</evidence>
<sequence length="125" mass="14857">NLSESLRFKSFNTFFTLASPFNRQFMICRRSISIVTSLEAQTEELQEENLKLLENQEKLQELLHEANKNLKNFKVRRVHELGSYEENDEERLSIISALEAKFASPFNRQFVICRRSILFFRPIRV</sequence>